<gene>
    <name evidence="2" type="ORF">ABID49_002611</name>
</gene>
<dbReference type="InterPro" id="IPR011234">
    <property type="entry name" value="Fumarylacetoacetase-like_C"/>
</dbReference>
<comment type="caution">
    <text evidence="2">The sequence shown here is derived from an EMBL/GenBank/DDBJ whole genome shotgun (WGS) entry which is preliminary data.</text>
</comment>
<evidence type="ECO:0000313" key="2">
    <source>
        <dbReference type="EMBL" id="MET3576682.1"/>
    </source>
</evidence>
<dbReference type="PANTHER" id="PTHR43211">
    <property type="entry name" value="FUMARYLACETOACETATE HYDROLASE"/>
    <property type="match status" value="1"/>
</dbReference>
<accession>A0ABV2GF88</accession>
<dbReference type="InterPro" id="IPR036663">
    <property type="entry name" value="Fumarylacetoacetase_C_sf"/>
</dbReference>
<dbReference type="Pfam" id="PF01557">
    <property type="entry name" value="FAA_hydrolase"/>
    <property type="match status" value="1"/>
</dbReference>
<evidence type="ECO:0000313" key="3">
    <source>
        <dbReference type="Proteomes" id="UP001549099"/>
    </source>
</evidence>
<protein>
    <submittedName>
        <fullName evidence="2">2-keto-4-pentenoate hydratase/2-oxohepta-3-ene-1,7-dioic acid hydratase in catechol pathway</fullName>
    </submittedName>
</protein>
<keyword evidence="3" id="KW-1185">Reference proteome</keyword>
<sequence length="263" mass="29129">MLEFIRHSGEALPALKEQSNTEEGYDLEDVRLLAPLPNPASVRDFMAFEQHLLNASKQSGLTVHPKWYEIPVFYFSNHQSIHGPDQEVEIPPGCEMFDIELEIAAVIGKEGRNIKAVDVDEYIFGYTIFNDWSARDLQMQEMQVGLGPAKGKDAATSIGPYIVTKDELEAHRTGDRYDLKMTASINGKPLSEGNFKDIYYSFGQMIERASSGTTLYPGDIIGSGTVGTGCILEAGPDVQPWLKSGDEVELEIEGLGVLRNRVK</sequence>
<dbReference type="PANTHER" id="PTHR43211:SF1">
    <property type="entry name" value="BLL6422 PROTEIN"/>
    <property type="match status" value="1"/>
</dbReference>
<organism evidence="2 3">
    <name type="scientific">Bhargavaea ullalensis</name>
    <dbReference type="NCBI Taxonomy" id="1265685"/>
    <lineage>
        <taxon>Bacteria</taxon>
        <taxon>Bacillati</taxon>
        <taxon>Bacillota</taxon>
        <taxon>Bacilli</taxon>
        <taxon>Bacillales</taxon>
        <taxon>Caryophanaceae</taxon>
        <taxon>Bhargavaea</taxon>
    </lineage>
</organism>
<dbReference type="SUPFAM" id="SSF56529">
    <property type="entry name" value="FAH"/>
    <property type="match status" value="1"/>
</dbReference>
<evidence type="ECO:0000259" key="1">
    <source>
        <dbReference type="Pfam" id="PF01557"/>
    </source>
</evidence>
<reference evidence="2 3" key="1">
    <citation type="submission" date="2024-06" db="EMBL/GenBank/DDBJ databases">
        <title>Genomic Encyclopedia of Type Strains, Phase IV (KMG-IV): sequencing the most valuable type-strain genomes for metagenomic binning, comparative biology and taxonomic classification.</title>
        <authorList>
            <person name="Goeker M."/>
        </authorList>
    </citation>
    <scope>NUCLEOTIDE SEQUENCE [LARGE SCALE GENOMIC DNA]</scope>
    <source>
        <strain evidence="2 3">DSM 26128</strain>
    </source>
</reference>
<dbReference type="Gene3D" id="3.90.850.10">
    <property type="entry name" value="Fumarylacetoacetase-like, C-terminal domain"/>
    <property type="match status" value="1"/>
</dbReference>
<dbReference type="EMBL" id="JBEPLW010000030">
    <property type="protein sequence ID" value="MET3576682.1"/>
    <property type="molecule type" value="Genomic_DNA"/>
</dbReference>
<name>A0ABV2GF88_9BACL</name>
<feature type="domain" description="Fumarylacetoacetase-like C-terminal" evidence="1">
    <location>
        <begin position="42"/>
        <end position="262"/>
    </location>
</feature>
<proteinExistence type="predicted"/>
<dbReference type="Proteomes" id="UP001549099">
    <property type="component" value="Unassembled WGS sequence"/>
</dbReference>